<dbReference type="AlphaFoldDB" id="A0AAE4AM55"/>
<dbReference type="InterPro" id="IPR012902">
    <property type="entry name" value="N_methyl_site"/>
</dbReference>
<gene>
    <name evidence="8" type="ORF">J3R75_000223</name>
</gene>
<sequence>MNKLRFTLIELLVVIAIIAILAAMLLPALSKAREKARQTSCISNCKQLGLCFAMYIDDHNGVFPPRNQLINGSNANIFTWTMKEYIPDRKMLTCPSYAVPQGTRTFGYSTIYGGVIQSSFNRPSETFLFGDARKTNGSSASGHWDEQIVRSETIMTGSIGNDSSDMAESGDPNWSGRPRAAHNGLCNVGWVDGHASSLKTNAWYYHQSPYDRFYRVVHN</sequence>
<feature type="transmembrane region" description="Helical" evidence="6">
    <location>
        <begin position="6"/>
        <end position="29"/>
    </location>
</feature>
<name>A0AAE4AM55_9BACT</name>
<feature type="domain" description="DUF1559" evidence="7">
    <location>
        <begin position="31"/>
        <end position="81"/>
    </location>
</feature>
<dbReference type="NCBIfam" id="TIGR02532">
    <property type="entry name" value="IV_pilin_GFxxxE"/>
    <property type="match status" value="1"/>
</dbReference>
<dbReference type="SUPFAM" id="SSF54523">
    <property type="entry name" value="Pili subunits"/>
    <property type="match status" value="1"/>
</dbReference>
<evidence type="ECO:0000259" key="7">
    <source>
        <dbReference type="Pfam" id="PF07596"/>
    </source>
</evidence>
<proteinExistence type="predicted"/>
<evidence type="ECO:0000256" key="4">
    <source>
        <dbReference type="ARBA" id="ARBA00022989"/>
    </source>
</evidence>
<organism evidence="8 9">
    <name type="scientific">Oligosphaera ethanolica</name>
    <dbReference type="NCBI Taxonomy" id="760260"/>
    <lineage>
        <taxon>Bacteria</taxon>
        <taxon>Pseudomonadati</taxon>
        <taxon>Lentisphaerota</taxon>
        <taxon>Oligosphaeria</taxon>
        <taxon>Oligosphaerales</taxon>
        <taxon>Oligosphaeraceae</taxon>
        <taxon>Oligosphaera</taxon>
    </lineage>
</organism>
<dbReference type="InterPro" id="IPR011453">
    <property type="entry name" value="DUF1559"/>
</dbReference>
<dbReference type="Proteomes" id="UP001238163">
    <property type="component" value="Unassembled WGS sequence"/>
</dbReference>
<evidence type="ECO:0000256" key="5">
    <source>
        <dbReference type="ARBA" id="ARBA00023136"/>
    </source>
</evidence>
<protein>
    <submittedName>
        <fullName evidence="8">Prepilin-type N-terminal cleavage/methylation domain-containing protein/prepilin-type processing-associated H-X9-DG protein</fullName>
    </submittedName>
</protein>
<keyword evidence="3 6" id="KW-0812">Transmembrane</keyword>
<evidence type="ECO:0000256" key="6">
    <source>
        <dbReference type="SAM" id="Phobius"/>
    </source>
</evidence>
<reference evidence="8" key="1">
    <citation type="submission" date="2023-07" db="EMBL/GenBank/DDBJ databases">
        <title>Genomic Encyclopedia of Type Strains, Phase IV (KMG-IV): sequencing the most valuable type-strain genomes for metagenomic binning, comparative biology and taxonomic classification.</title>
        <authorList>
            <person name="Goeker M."/>
        </authorList>
    </citation>
    <scope>NUCLEOTIDE SEQUENCE</scope>
    <source>
        <strain evidence="8">DSM 24202</strain>
    </source>
</reference>
<dbReference type="Gene3D" id="3.30.700.10">
    <property type="entry name" value="Glycoprotein, Type 4 Pilin"/>
    <property type="match status" value="1"/>
</dbReference>
<evidence type="ECO:0000256" key="1">
    <source>
        <dbReference type="ARBA" id="ARBA00004167"/>
    </source>
</evidence>
<dbReference type="RefSeq" id="WP_307259313.1">
    <property type="nucleotide sequence ID" value="NZ_JAUSVL010000001.1"/>
</dbReference>
<dbReference type="PANTHER" id="PTHR30093">
    <property type="entry name" value="GENERAL SECRETION PATHWAY PROTEIN G"/>
    <property type="match status" value="1"/>
</dbReference>
<keyword evidence="9" id="KW-1185">Reference proteome</keyword>
<dbReference type="GO" id="GO:0016020">
    <property type="term" value="C:membrane"/>
    <property type="evidence" value="ECO:0007669"/>
    <property type="project" value="UniProtKB-SubCell"/>
</dbReference>
<evidence type="ECO:0000313" key="8">
    <source>
        <dbReference type="EMBL" id="MDQ0288116.1"/>
    </source>
</evidence>
<evidence type="ECO:0000313" key="9">
    <source>
        <dbReference type="Proteomes" id="UP001238163"/>
    </source>
</evidence>
<keyword evidence="5 6" id="KW-0472">Membrane</keyword>
<comment type="subcellular location">
    <subcellularLocation>
        <location evidence="1">Membrane</location>
        <topology evidence="1">Single-pass membrane protein</topology>
    </subcellularLocation>
</comment>
<evidence type="ECO:0000256" key="3">
    <source>
        <dbReference type="ARBA" id="ARBA00022692"/>
    </source>
</evidence>
<dbReference type="Pfam" id="PF07596">
    <property type="entry name" value="SBP_bac_10"/>
    <property type="match status" value="1"/>
</dbReference>
<evidence type="ECO:0000256" key="2">
    <source>
        <dbReference type="ARBA" id="ARBA00022481"/>
    </source>
</evidence>
<dbReference type="PANTHER" id="PTHR30093:SF44">
    <property type="entry name" value="TYPE II SECRETION SYSTEM CORE PROTEIN G"/>
    <property type="match status" value="1"/>
</dbReference>
<keyword evidence="2" id="KW-0488">Methylation</keyword>
<accession>A0AAE4AM55</accession>
<dbReference type="EMBL" id="JAUSVL010000001">
    <property type="protein sequence ID" value="MDQ0288116.1"/>
    <property type="molecule type" value="Genomic_DNA"/>
</dbReference>
<dbReference type="InterPro" id="IPR045584">
    <property type="entry name" value="Pilin-like"/>
</dbReference>
<keyword evidence="4 6" id="KW-1133">Transmembrane helix</keyword>
<comment type="caution">
    <text evidence="8">The sequence shown here is derived from an EMBL/GenBank/DDBJ whole genome shotgun (WGS) entry which is preliminary data.</text>
</comment>